<gene>
    <name evidence="13" type="ORF">Salmuc_02529</name>
</gene>
<reference evidence="14" key="1">
    <citation type="journal article" date="2014" name="Stand. Genomic Sci.">
        <title>Genome sequence of the exopolysaccharide-producing Salipiger mucosus type strain (DSM 16094(T)), a moderately halophilic member of the Roseobacter clade.</title>
        <authorList>
            <person name="Riedel T."/>
            <person name="Spring S."/>
            <person name="Fiebig A."/>
            <person name="Petersen J."/>
            <person name="Kyrpides N.C."/>
            <person name="Goker M."/>
            <person name="Klenk H.P."/>
        </authorList>
    </citation>
    <scope>NUCLEOTIDE SEQUENCE [LARGE SCALE GENOMIC DNA]</scope>
    <source>
        <strain evidence="14">DSM 16094</strain>
    </source>
</reference>
<dbReference type="InterPro" id="IPR005467">
    <property type="entry name" value="His_kinase_dom"/>
</dbReference>
<dbReference type="eggNOG" id="COG4251">
    <property type="taxonomic scope" value="Bacteria"/>
</dbReference>
<dbReference type="PRINTS" id="PR00344">
    <property type="entry name" value="BCTRLSENSOR"/>
</dbReference>
<evidence type="ECO:0000259" key="11">
    <source>
        <dbReference type="PROSITE" id="PS50109"/>
    </source>
</evidence>
<dbReference type="GO" id="GO:0007234">
    <property type="term" value="P:osmosensory signaling via phosphorelay pathway"/>
    <property type="evidence" value="ECO:0007669"/>
    <property type="project" value="TreeGrafter"/>
</dbReference>
<dbReference type="PANTHER" id="PTHR42878:SF7">
    <property type="entry name" value="SENSOR HISTIDINE KINASE GLRK"/>
    <property type="match status" value="1"/>
</dbReference>
<evidence type="ECO:0000256" key="8">
    <source>
        <dbReference type="ARBA" id="ARBA00023012"/>
    </source>
</evidence>
<dbReference type="EMBL" id="APVH01000027">
    <property type="protein sequence ID" value="EPX82160.1"/>
    <property type="molecule type" value="Genomic_DNA"/>
</dbReference>
<dbReference type="CDD" id="cd00156">
    <property type="entry name" value="REC"/>
    <property type="match status" value="1"/>
</dbReference>
<dbReference type="PROSITE" id="PS50109">
    <property type="entry name" value="HIS_KIN"/>
    <property type="match status" value="1"/>
</dbReference>
<dbReference type="GO" id="GO:0005524">
    <property type="term" value="F:ATP binding"/>
    <property type="evidence" value="ECO:0007669"/>
    <property type="project" value="UniProtKB-KW"/>
</dbReference>
<dbReference type="GO" id="GO:0000156">
    <property type="term" value="F:phosphorelay response regulator activity"/>
    <property type="evidence" value="ECO:0007669"/>
    <property type="project" value="TreeGrafter"/>
</dbReference>
<dbReference type="GO" id="GO:0030295">
    <property type="term" value="F:protein kinase activator activity"/>
    <property type="evidence" value="ECO:0007669"/>
    <property type="project" value="TreeGrafter"/>
</dbReference>
<dbReference type="Pfam" id="PF00072">
    <property type="entry name" value="Response_reg"/>
    <property type="match status" value="1"/>
</dbReference>
<dbReference type="InterPro" id="IPR003661">
    <property type="entry name" value="HisK_dim/P_dom"/>
</dbReference>
<dbReference type="Pfam" id="PF00512">
    <property type="entry name" value="HisKA"/>
    <property type="match status" value="1"/>
</dbReference>
<dbReference type="HOGENOM" id="CLU_000445_114_72_5"/>
<dbReference type="InterPro" id="IPR003594">
    <property type="entry name" value="HATPase_dom"/>
</dbReference>
<dbReference type="Gene3D" id="3.40.50.2300">
    <property type="match status" value="1"/>
</dbReference>
<dbReference type="OrthoDB" id="9760752at2"/>
<dbReference type="InterPro" id="IPR036890">
    <property type="entry name" value="HATPase_C_sf"/>
</dbReference>
<dbReference type="STRING" id="1123237.Salmuc_02529"/>
<dbReference type="SUPFAM" id="SSF52172">
    <property type="entry name" value="CheY-like"/>
    <property type="match status" value="1"/>
</dbReference>
<organism evidence="13 14">
    <name type="scientific">Salipiger mucosus DSM 16094</name>
    <dbReference type="NCBI Taxonomy" id="1123237"/>
    <lineage>
        <taxon>Bacteria</taxon>
        <taxon>Pseudomonadati</taxon>
        <taxon>Pseudomonadota</taxon>
        <taxon>Alphaproteobacteria</taxon>
        <taxon>Rhodobacterales</taxon>
        <taxon>Roseobacteraceae</taxon>
        <taxon>Salipiger</taxon>
    </lineage>
</organism>
<dbReference type="CDD" id="cd00082">
    <property type="entry name" value="HisKA"/>
    <property type="match status" value="1"/>
</dbReference>
<dbReference type="Gene3D" id="1.10.287.130">
    <property type="match status" value="1"/>
</dbReference>
<keyword evidence="4" id="KW-0808">Transferase</keyword>
<protein>
    <recommendedName>
        <fullName evidence="2">histidine kinase</fullName>
        <ecNumber evidence="2">2.7.13.3</ecNumber>
    </recommendedName>
</protein>
<keyword evidence="3 9" id="KW-0597">Phosphoprotein</keyword>
<dbReference type="InterPro" id="IPR050351">
    <property type="entry name" value="BphY/WalK/GraS-like"/>
</dbReference>
<dbReference type="SUPFAM" id="SSF55874">
    <property type="entry name" value="ATPase domain of HSP90 chaperone/DNA topoisomerase II/histidine kinase"/>
    <property type="match status" value="1"/>
</dbReference>
<feature type="modified residue" description="4-aspartylphosphate" evidence="9">
    <location>
        <position position="55"/>
    </location>
</feature>
<keyword evidence="7" id="KW-0067">ATP-binding</keyword>
<comment type="caution">
    <text evidence="13">The sequence shown here is derived from an EMBL/GenBank/DDBJ whole genome shotgun (WGS) entry which is preliminary data.</text>
</comment>
<dbReference type="GO" id="GO:0000155">
    <property type="term" value="F:phosphorelay sensor kinase activity"/>
    <property type="evidence" value="ECO:0007669"/>
    <property type="project" value="InterPro"/>
</dbReference>
<evidence type="ECO:0000256" key="5">
    <source>
        <dbReference type="ARBA" id="ARBA00022741"/>
    </source>
</evidence>
<keyword evidence="5" id="KW-0547">Nucleotide-binding</keyword>
<evidence type="ECO:0000256" key="3">
    <source>
        <dbReference type="ARBA" id="ARBA00022553"/>
    </source>
</evidence>
<evidence type="ECO:0000256" key="10">
    <source>
        <dbReference type="SAM" id="MobiDB-lite"/>
    </source>
</evidence>
<accession>S9RVY1</accession>
<evidence type="ECO:0000256" key="6">
    <source>
        <dbReference type="ARBA" id="ARBA00022777"/>
    </source>
</evidence>
<dbReference type="PROSITE" id="PS50110">
    <property type="entry name" value="RESPONSE_REGULATORY"/>
    <property type="match status" value="1"/>
</dbReference>
<evidence type="ECO:0000256" key="4">
    <source>
        <dbReference type="ARBA" id="ARBA00022679"/>
    </source>
</evidence>
<evidence type="ECO:0000313" key="14">
    <source>
        <dbReference type="Proteomes" id="UP000015347"/>
    </source>
</evidence>
<dbReference type="AlphaFoldDB" id="S9RVY1"/>
<dbReference type="EC" id="2.7.13.3" evidence="2"/>
<dbReference type="SMART" id="SM00387">
    <property type="entry name" value="HATPase_c"/>
    <property type="match status" value="1"/>
</dbReference>
<keyword evidence="14" id="KW-1185">Reference proteome</keyword>
<evidence type="ECO:0000313" key="13">
    <source>
        <dbReference type="EMBL" id="EPX82160.1"/>
    </source>
</evidence>
<feature type="domain" description="Response regulatory" evidence="12">
    <location>
        <begin position="5"/>
        <end position="120"/>
    </location>
</feature>
<evidence type="ECO:0000256" key="2">
    <source>
        <dbReference type="ARBA" id="ARBA00012438"/>
    </source>
</evidence>
<dbReference type="eggNOG" id="COG2197">
    <property type="taxonomic scope" value="Bacteria"/>
</dbReference>
<dbReference type="Proteomes" id="UP000015347">
    <property type="component" value="Unassembled WGS sequence"/>
</dbReference>
<dbReference type="Gene3D" id="3.30.565.10">
    <property type="entry name" value="Histidine kinase-like ATPase, C-terminal domain"/>
    <property type="match status" value="1"/>
</dbReference>
<feature type="region of interest" description="Disordered" evidence="10">
    <location>
        <begin position="362"/>
        <end position="384"/>
    </location>
</feature>
<keyword evidence="8" id="KW-0902">Two-component regulatory system</keyword>
<keyword evidence="6 13" id="KW-0418">Kinase</keyword>
<evidence type="ECO:0000256" key="1">
    <source>
        <dbReference type="ARBA" id="ARBA00000085"/>
    </source>
</evidence>
<dbReference type="PANTHER" id="PTHR42878">
    <property type="entry name" value="TWO-COMPONENT HISTIDINE KINASE"/>
    <property type="match status" value="1"/>
</dbReference>
<dbReference type="InterPro" id="IPR001789">
    <property type="entry name" value="Sig_transdc_resp-reg_receiver"/>
</dbReference>
<dbReference type="SMART" id="SM00448">
    <property type="entry name" value="REC"/>
    <property type="match status" value="1"/>
</dbReference>
<proteinExistence type="predicted"/>
<feature type="domain" description="Histidine kinase" evidence="11">
    <location>
        <begin position="143"/>
        <end position="357"/>
    </location>
</feature>
<dbReference type="Pfam" id="PF02518">
    <property type="entry name" value="HATPase_c"/>
    <property type="match status" value="1"/>
</dbReference>
<comment type="catalytic activity">
    <reaction evidence="1">
        <text>ATP + protein L-histidine = ADP + protein N-phospho-L-histidine.</text>
        <dbReference type="EC" id="2.7.13.3"/>
    </reaction>
</comment>
<sequence length="384" mass="41864">MTSLDVLVVDDDAGDRKLVRRLLGTAFPGANVREARNEAEAFSGDTKEPDAALIDYRLPGSNGFELLSELKQRWPGTSCIILSGSGDEEIAKEAIRHGASDYIPKRLLNEAALKRMINHALQLARMKEKLDERRRELEVFADVLVHDLKAPIRAVSFLTEELEDGLRDGQRDDAPETLALLKRSADQMRALVDSLACHVRADRDIEFERASLRDILDTALWALNRPVTEAGACIEADVQDCTLLVCKPQLAQLFQNVIGNAIKYAGPRRPVIGISTRRGSKGELQIEISDNGVGIAEGYVERVFETFTRAPSDGSVKGSGLGLATCRKIAMRHGGQIWCKSEVGAGTTVILELPEATVVTPPPVQDAVDAPPGRLEPSRQGAIT</sequence>
<dbReference type="InterPro" id="IPR011006">
    <property type="entry name" value="CheY-like_superfamily"/>
</dbReference>
<evidence type="ECO:0000256" key="7">
    <source>
        <dbReference type="ARBA" id="ARBA00022840"/>
    </source>
</evidence>
<name>S9RVY1_9RHOB</name>
<evidence type="ECO:0000256" key="9">
    <source>
        <dbReference type="PROSITE-ProRule" id="PRU00169"/>
    </source>
</evidence>
<evidence type="ECO:0000259" key="12">
    <source>
        <dbReference type="PROSITE" id="PS50110"/>
    </source>
</evidence>
<dbReference type="InterPro" id="IPR004358">
    <property type="entry name" value="Sig_transdc_His_kin-like_C"/>
</dbReference>